<evidence type="ECO:0000313" key="1">
    <source>
        <dbReference type="EMBL" id="MEX3933330.1"/>
    </source>
</evidence>
<accession>A0ACC6U121</accession>
<sequence>MSNILEIQGWSVSVEVDAETILTIGHNSLSGIDDFTEAQAQVIRNCAEHLLAFIGTPRATPAAVAPAVDAGSWATVEESCVGANLLVAGVQVNSWLGTMYIPRAHELANAVNAALSAKSDAGAREPVGVVAHDPVERGYHMEALISWDDIPVGAKLYLHPASEPKTLTLNQWIDIASRHANRDWNGGGYLDSVKAVCADYARVTFGEPPKLSTETVDNPVSKLTDEQRVRGRILVEKLAGKLDSVEKNITDIVEADNSVSGVRMGWGHWAMLRAAILEVIEWKCESDRQIACGCDGTTGDTCEFCPQNKTEAAK</sequence>
<name>A0ACC6U121_9BURK</name>
<comment type="caution">
    <text evidence="1">The sequence shown here is derived from an EMBL/GenBank/DDBJ whole genome shotgun (WGS) entry which is preliminary data.</text>
</comment>
<evidence type="ECO:0000313" key="2">
    <source>
        <dbReference type="Proteomes" id="UP001558850"/>
    </source>
</evidence>
<dbReference type="Proteomes" id="UP001558850">
    <property type="component" value="Unassembled WGS sequence"/>
</dbReference>
<organism evidence="1 2">
    <name type="scientific">Paraburkholderia phymatum</name>
    <dbReference type="NCBI Taxonomy" id="148447"/>
    <lineage>
        <taxon>Bacteria</taxon>
        <taxon>Pseudomonadati</taxon>
        <taxon>Pseudomonadota</taxon>
        <taxon>Betaproteobacteria</taxon>
        <taxon>Burkholderiales</taxon>
        <taxon>Burkholderiaceae</taxon>
        <taxon>Paraburkholderia</taxon>
    </lineage>
</organism>
<keyword evidence="2" id="KW-1185">Reference proteome</keyword>
<gene>
    <name evidence="1" type="ORF">AB4Y32_16255</name>
</gene>
<dbReference type="EMBL" id="JBFRCH010000007">
    <property type="protein sequence ID" value="MEX3933330.1"/>
    <property type="molecule type" value="Genomic_DNA"/>
</dbReference>
<protein>
    <submittedName>
        <fullName evidence="1">Uncharacterized protein</fullName>
    </submittedName>
</protein>
<proteinExistence type="predicted"/>
<reference evidence="1" key="1">
    <citation type="submission" date="2024-07" db="EMBL/GenBank/DDBJ databases">
        <title>A survey of Mimosa microsymbionts across Brazilian biomes reveals a high diversity of Paraburkholderia nodulating endemic species, but also that Cupriavidus is common as a symbiont of widespread species.</title>
        <authorList>
            <person name="Rouws L."/>
            <person name="Barauna A."/>
            <person name="Beukes C."/>
            <person name="Rouws J.R.C."/>
            <person name="De Faria S.M."/>
            <person name="Gross E."/>
            <person name="Bueno Dos Reis Junior F."/>
            <person name="Simon M.F."/>
            <person name="Maluk M."/>
            <person name="Odee D.W."/>
            <person name="Kenicer G."/>
            <person name="Young J.P.W."/>
            <person name="Reis V.M."/>
            <person name="Zilli J."/>
            <person name="James E.K."/>
        </authorList>
    </citation>
    <scope>NUCLEOTIDE SEQUENCE</scope>
    <source>
        <strain evidence="1">EG181B</strain>
    </source>
</reference>